<dbReference type="OrthoDB" id="409435at2759"/>
<proteinExistence type="predicted"/>
<protein>
    <submittedName>
        <fullName evidence="1">Uncharacterized protein</fullName>
    </submittedName>
</protein>
<organism evidence="1 2">
    <name type="scientific">Symbiodinium microadriaticum</name>
    <name type="common">Dinoflagellate</name>
    <name type="synonym">Zooxanthella microadriatica</name>
    <dbReference type="NCBI Taxonomy" id="2951"/>
    <lineage>
        <taxon>Eukaryota</taxon>
        <taxon>Sar</taxon>
        <taxon>Alveolata</taxon>
        <taxon>Dinophyceae</taxon>
        <taxon>Suessiales</taxon>
        <taxon>Symbiodiniaceae</taxon>
        <taxon>Symbiodinium</taxon>
    </lineage>
</organism>
<evidence type="ECO:0000313" key="2">
    <source>
        <dbReference type="Proteomes" id="UP000186817"/>
    </source>
</evidence>
<name>A0A1Q9CR10_SYMMI</name>
<keyword evidence="2" id="KW-1185">Reference proteome</keyword>
<gene>
    <name evidence="1" type="ORF">AK812_SmicGene33674</name>
</gene>
<evidence type="ECO:0000313" key="1">
    <source>
        <dbReference type="EMBL" id="OLP85350.1"/>
    </source>
</evidence>
<comment type="caution">
    <text evidence="1">The sequence shown here is derived from an EMBL/GenBank/DDBJ whole genome shotgun (WGS) entry which is preliminary data.</text>
</comment>
<accession>A0A1Q9CR10</accession>
<dbReference type="AlphaFoldDB" id="A0A1Q9CR10"/>
<dbReference type="Proteomes" id="UP000186817">
    <property type="component" value="Unassembled WGS sequence"/>
</dbReference>
<dbReference type="OMA" id="HQYMWNQ"/>
<dbReference type="EMBL" id="LSRX01000981">
    <property type="protein sequence ID" value="OLP85350.1"/>
    <property type="molecule type" value="Genomic_DNA"/>
</dbReference>
<reference evidence="1 2" key="1">
    <citation type="submission" date="2016-02" db="EMBL/GenBank/DDBJ databases">
        <title>Genome analysis of coral dinoflagellate symbionts highlights evolutionary adaptations to a symbiotic lifestyle.</title>
        <authorList>
            <person name="Aranda M."/>
            <person name="Li Y."/>
            <person name="Liew Y.J."/>
            <person name="Baumgarten S."/>
            <person name="Simakov O."/>
            <person name="Wilson M."/>
            <person name="Piel J."/>
            <person name="Ashoor H."/>
            <person name="Bougouffa S."/>
            <person name="Bajic V.B."/>
            <person name="Ryu T."/>
            <person name="Ravasi T."/>
            <person name="Bayer T."/>
            <person name="Micklem G."/>
            <person name="Kim H."/>
            <person name="Bhak J."/>
            <person name="Lajeunesse T.C."/>
            <person name="Voolstra C.R."/>
        </authorList>
    </citation>
    <scope>NUCLEOTIDE SEQUENCE [LARGE SCALE GENOMIC DNA]</scope>
    <source>
        <strain evidence="1 2">CCMP2467</strain>
    </source>
</reference>
<sequence length="814" mass="90837">MEAAHSWACSAKTLSNREVAARLVSLSARSLCPTASAATAFRVGRRCLKDLEGVLAVAMKIPRAAEAQRLRVCRTRSCTRPLVSFQNADTKQARERERLETAKERLALGGIDNAKIQKAVSADDGGDWFAACVPLSCLGNDDDMRKFIWQLYWLRLASDASGSQASAMEPLAASAQLRILRIFGSGTPPAFPLRPLDPDGLQDPGHGPFDLVTVTDAPRRAHALRSSVRWPLRLRLLQPPEEERPWQFGFFDAERYLLSYVTHLREIGLGDRLVIYADAFDVAMFDCQRNLSKALDELQRPMVFGIEFDLYPAGMDGYPRPAAGSHARVRQAKMLDLCRKQAQMPYVWESRPPDEHAPCLAMSETTGIVSSGSEPIHPVAGEFLNGGFYGGRAAALEIALRRLLHVQSQLQEFASNGDPFRRAGKSHQYMWNQYLLDHPEQVALDYGGAFVVNLARRSIVPRQFGIDERTGQLKSVLFQRPVCFIHANAAGVADSTFNLLRTAYYLQADTTAWTGYQVPQELNALQLAGLQADRARQDRIVVDSKLCFGAFRHAPKWRGILSYVYMVTPFNEITFAGLQFFVARPLKLQGSRSHGAEMVFDVIAKMAFPMRTRKETGRAKPPNGTHTWFESRNRFDAAVFDITVHSGDCLAWRCEQRCDLTYAEIDKDALDPSWDPSLSESHDRRSDGVWMGETGPTQEILVGTKIVLNTWLPRSYAIGASAEIHEFGFYEGEQPPRFMPAATAKIFGCEYTQLIQHVLCALGCCLDCLMLAQTASPSIRWALHEHVSPPQLKIAAKRCASTASQHRRARKCKK</sequence>